<protein>
    <submittedName>
        <fullName evidence="6">Alpha-1,3-fucosyl transferase</fullName>
    </submittedName>
</protein>
<evidence type="ECO:0000259" key="4">
    <source>
        <dbReference type="Pfam" id="PF00852"/>
    </source>
</evidence>
<feature type="domain" description="Fucosyltransferase C-terminal" evidence="4">
    <location>
        <begin position="115"/>
        <end position="253"/>
    </location>
</feature>
<sequence length="339" mass="39760">MSQKPIKKVYFCDGAVNGKISSILQQHYEVIVTDKDPNYIFYSCMGFEHLDYNGIRIFSTGENVRADFNFCDYAIGFDYISFEDRYLRYPLYLHCESDMQKVTEKHLHITPKILQDKTRFCTFVVSNGKADEKRTQFFDFLNQYNRVDSGGRYKNNIGKPVADKYAFLKEGKFNIAFENSSTNGYTTEKLFQAFASHTIPIYWGDERISMPLNVNGGGVNAKSFINIHQYKTFEEVLESIIYLNTHDEAYLQMLSEPVFLDVNHKDLFDKRLENFLLHIFDQPLEKAYRRGFGQWRCNIEKRYKKAQKARQIGNNIANIIQKPIRTLKKYILSAYNFKS</sequence>
<evidence type="ECO:0000313" key="7">
    <source>
        <dbReference type="Proteomes" id="UP000029707"/>
    </source>
</evidence>
<dbReference type="GO" id="GO:0008417">
    <property type="term" value="F:fucosyltransferase activity"/>
    <property type="evidence" value="ECO:0007669"/>
    <property type="project" value="InterPro"/>
</dbReference>
<dbReference type="EMBL" id="JRMQ02000012">
    <property type="protein sequence ID" value="TLE00395.1"/>
    <property type="molecule type" value="Genomic_DNA"/>
</dbReference>
<dbReference type="PANTHER" id="PTHR11929:SF194">
    <property type="entry name" value="ALPHA-(1,3)-FUCOSYLTRANSFERASE 10"/>
    <property type="match status" value="1"/>
</dbReference>
<dbReference type="GO" id="GO:0016020">
    <property type="term" value="C:membrane"/>
    <property type="evidence" value="ECO:0007669"/>
    <property type="project" value="InterPro"/>
</dbReference>
<dbReference type="InterPro" id="IPR001503">
    <property type="entry name" value="Glyco_trans_10"/>
</dbReference>
<reference evidence="6 7" key="1">
    <citation type="journal article" date="2014" name="Genome Announc.">
        <title>Draft genome sequences of eight enterohepatic helicobacter species isolated from both laboratory and wild rodents.</title>
        <authorList>
            <person name="Sheh A."/>
            <person name="Shen Z."/>
            <person name="Fox J.G."/>
        </authorList>
    </citation>
    <scope>NUCLEOTIDE SEQUENCE [LARGE SCALE GENOMIC DNA]</scope>
    <source>
        <strain evidence="6 7">MIT 01-6451</strain>
    </source>
</reference>
<dbReference type="OrthoDB" id="9791032at2"/>
<evidence type="ECO:0000256" key="1">
    <source>
        <dbReference type="ARBA" id="ARBA00008919"/>
    </source>
</evidence>
<dbReference type="Pfam" id="PF00852">
    <property type="entry name" value="Glyco_transf_10"/>
    <property type="match status" value="1"/>
</dbReference>
<evidence type="ECO:0000313" key="6">
    <source>
        <dbReference type="EMBL" id="TLE00395.1"/>
    </source>
</evidence>
<comment type="similarity">
    <text evidence="1">Belongs to the glycosyltransferase 10 family.</text>
</comment>
<dbReference type="InterPro" id="IPR055270">
    <property type="entry name" value="Glyco_tran_10_C"/>
</dbReference>
<dbReference type="Proteomes" id="UP000029707">
    <property type="component" value="Unassembled WGS sequence"/>
</dbReference>
<evidence type="ECO:0000256" key="3">
    <source>
        <dbReference type="ARBA" id="ARBA00022679"/>
    </source>
</evidence>
<dbReference type="AlphaFoldDB" id="A0A4U8TL45"/>
<comment type="caution">
    <text evidence="6">The sequence shown here is derived from an EMBL/GenBank/DDBJ whole genome shotgun (WGS) entry which is preliminary data.</text>
</comment>
<keyword evidence="7" id="KW-1185">Reference proteome</keyword>
<keyword evidence="3 6" id="KW-0808">Transferase</keyword>
<accession>A0A4U8TL45</accession>
<feature type="domain" description="Alpha-(1,3)-fucosyltransferase FucT N-terminal" evidence="5">
    <location>
        <begin position="10"/>
        <end position="93"/>
    </location>
</feature>
<organism evidence="6 7">
    <name type="scientific">Helicobacter japonicus</name>
    <dbReference type="NCBI Taxonomy" id="425400"/>
    <lineage>
        <taxon>Bacteria</taxon>
        <taxon>Pseudomonadati</taxon>
        <taxon>Campylobacterota</taxon>
        <taxon>Epsilonproteobacteria</taxon>
        <taxon>Campylobacterales</taxon>
        <taxon>Helicobacteraceae</taxon>
        <taxon>Helicobacter</taxon>
    </lineage>
</organism>
<dbReference type="InterPro" id="IPR041058">
    <property type="entry name" value="FucT_N"/>
</dbReference>
<name>A0A4U8TL45_9HELI</name>
<evidence type="ECO:0000259" key="5">
    <source>
        <dbReference type="Pfam" id="PF18025"/>
    </source>
</evidence>
<dbReference type="PANTHER" id="PTHR11929">
    <property type="entry name" value="ALPHA- 1,3 -FUCOSYLTRANSFERASE"/>
    <property type="match status" value="1"/>
</dbReference>
<proteinExistence type="inferred from homology"/>
<gene>
    <name evidence="6" type="ORF">LS65_007845</name>
</gene>
<dbReference type="SUPFAM" id="SSF53756">
    <property type="entry name" value="UDP-Glycosyltransferase/glycogen phosphorylase"/>
    <property type="match status" value="1"/>
</dbReference>
<dbReference type="InterPro" id="IPR038577">
    <property type="entry name" value="GT10-like_C_sf"/>
</dbReference>
<evidence type="ECO:0000256" key="2">
    <source>
        <dbReference type="ARBA" id="ARBA00022676"/>
    </source>
</evidence>
<dbReference type="Pfam" id="PF18025">
    <property type="entry name" value="FucT_N"/>
    <property type="match status" value="1"/>
</dbReference>
<dbReference type="RefSeq" id="WP_138129832.1">
    <property type="nucleotide sequence ID" value="NZ_CAJUDB010000023.1"/>
</dbReference>
<keyword evidence="2" id="KW-0328">Glycosyltransferase</keyword>
<dbReference type="Gene3D" id="3.40.50.11660">
    <property type="entry name" value="Glycosyl transferase family 10, C-terminal domain"/>
    <property type="match status" value="1"/>
</dbReference>
<dbReference type="STRING" id="425400.LS65_00765"/>